<evidence type="ECO:0000313" key="4">
    <source>
        <dbReference type="EMBL" id="OMJ71075.1"/>
    </source>
</evidence>
<dbReference type="PROSITE" id="PS00018">
    <property type="entry name" value="EF_HAND_1"/>
    <property type="match status" value="1"/>
</dbReference>
<dbReference type="InterPro" id="IPR002048">
    <property type="entry name" value="EF_hand_dom"/>
</dbReference>
<dbReference type="PANTHER" id="PTHR23056">
    <property type="entry name" value="CALCINEURIN B"/>
    <property type="match status" value="1"/>
</dbReference>
<evidence type="ECO:0000259" key="3">
    <source>
        <dbReference type="PROSITE" id="PS50222"/>
    </source>
</evidence>
<dbReference type="GO" id="GO:0019900">
    <property type="term" value="F:kinase binding"/>
    <property type="evidence" value="ECO:0007669"/>
    <property type="project" value="InterPro"/>
</dbReference>
<evidence type="ECO:0000313" key="5">
    <source>
        <dbReference type="Proteomes" id="UP000187209"/>
    </source>
</evidence>
<dbReference type="InterPro" id="IPR045198">
    <property type="entry name" value="CNBL1-10"/>
</dbReference>
<dbReference type="InterPro" id="IPR018247">
    <property type="entry name" value="EF_Hand_1_Ca_BS"/>
</dbReference>
<dbReference type="SMART" id="SM00054">
    <property type="entry name" value="EFh"/>
    <property type="match status" value="1"/>
</dbReference>
<dbReference type="EMBL" id="MPUH01001025">
    <property type="protein sequence ID" value="OMJ71075.1"/>
    <property type="molecule type" value="Genomic_DNA"/>
</dbReference>
<keyword evidence="1" id="KW-0677">Repeat</keyword>
<dbReference type="PANTHER" id="PTHR23056:SF110">
    <property type="entry name" value="CALMODULIN"/>
    <property type="match status" value="1"/>
</dbReference>
<dbReference type="SUPFAM" id="SSF47473">
    <property type="entry name" value="EF-hand"/>
    <property type="match status" value="1"/>
</dbReference>
<dbReference type="GO" id="GO:0019722">
    <property type="term" value="P:calcium-mediated signaling"/>
    <property type="evidence" value="ECO:0007669"/>
    <property type="project" value="InterPro"/>
</dbReference>
<gene>
    <name evidence="4" type="ORF">SteCoe_30803</name>
</gene>
<keyword evidence="5" id="KW-1185">Reference proteome</keyword>
<dbReference type="PRINTS" id="PR00450">
    <property type="entry name" value="RECOVERIN"/>
</dbReference>
<protein>
    <recommendedName>
        <fullName evidence="3">EF-hand domain-containing protein</fullName>
    </recommendedName>
</protein>
<dbReference type="Proteomes" id="UP000187209">
    <property type="component" value="Unassembled WGS sequence"/>
</dbReference>
<sequence>MGTSNSRKFEPPRLKNAEINEFSRQSLFSPQLIERLYGHYYRIASSQNDDGVIDLNEFCLIIHKNPNRSFILEGIFNLFDANRDGVINFREFLQGLSIFNKIDSLGNNIEHSPMITAAKTKEQIDFSIRLLDLSRRRKIYISDIQRHLVSAVKENPSLRLNDKAIEAIVERTFDDEDYEKDENGKYLTCESYTKMVLRKPIIFKWLAADMERMMQDSSKKPPKRSKSRCLSV</sequence>
<reference evidence="4 5" key="1">
    <citation type="submission" date="2016-11" db="EMBL/GenBank/DDBJ databases">
        <title>The macronuclear genome of Stentor coeruleus: a giant cell with tiny introns.</title>
        <authorList>
            <person name="Slabodnick M."/>
            <person name="Ruby J.G."/>
            <person name="Reiff S.B."/>
            <person name="Swart E.C."/>
            <person name="Gosai S."/>
            <person name="Prabakaran S."/>
            <person name="Witkowska E."/>
            <person name="Larue G.E."/>
            <person name="Fisher S."/>
            <person name="Freeman R.M."/>
            <person name="Gunawardena J."/>
            <person name="Chu W."/>
            <person name="Stover N.A."/>
            <person name="Gregory B.D."/>
            <person name="Nowacki M."/>
            <person name="Derisi J."/>
            <person name="Roy S.W."/>
            <person name="Marshall W.F."/>
            <person name="Sood P."/>
        </authorList>
    </citation>
    <scope>NUCLEOTIDE SEQUENCE [LARGE SCALE GENOMIC DNA]</scope>
    <source>
        <strain evidence="4">WM001</strain>
    </source>
</reference>
<dbReference type="Pfam" id="PF00036">
    <property type="entry name" value="EF-hand_1"/>
    <property type="match status" value="1"/>
</dbReference>
<evidence type="ECO:0000256" key="2">
    <source>
        <dbReference type="ARBA" id="ARBA00022837"/>
    </source>
</evidence>
<organism evidence="4 5">
    <name type="scientific">Stentor coeruleus</name>
    <dbReference type="NCBI Taxonomy" id="5963"/>
    <lineage>
        <taxon>Eukaryota</taxon>
        <taxon>Sar</taxon>
        <taxon>Alveolata</taxon>
        <taxon>Ciliophora</taxon>
        <taxon>Postciliodesmatophora</taxon>
        <taxon>Heterotrichea</taxon>
        <taxon>Heterotrichida</taxon>
        <taxon>Stentoridae</taxon>
        <taxon>Stentor</taxon>
    </lineage>
</organism>
<dbReference type="PROSITE" id="PS50222">
    <property type="entry name" value="EF_HAND_2"/>
    <property type="match status" value="1"/>
</dbReference>
<dbReference type="GO" id="GO:0005509">
    <property type="term" value="F:calcium ion binding"/>
    <property type="evidence" value="ECO:0007669"/>
    <property type="project" value="InterPro"/>
</dbReference>
<dbReference type="AlphaFoldDB" id="A0A1R2B314"/>
<proteinExistence type="predicted"/>
<accession>A0A1R2B314</accession>
<dbReference type="Gene3D" id="1.10.238.10">
    <property type="entry name" value="EF-hand"/>
    <property type="match status" value="1"/>
</dbReference>
<evidence type="ECO:0000256" key="1">
    <source>
        <dbReference type="ARBA" id="ARBA00022737"/>
    </source>
</evidence>
<comment type="caution">
    <text evidence="4">The sequence shown here is derived from an EMBL/GenBank/DDBJ whole genome shotgun (WGS) entry which is preliminary data.</text>
</comment>
<feature type="domain" description="EF-hand" evidence="3">
    <location>
        <begin position="67"/>
        <end position="102"/>
    </location>
</feature>
<dbReference type="InterPro" id="IPR011992">
    <property type="entry name" value="EF-hand-dom_pair"/>
</dbReference>
<name>A0A1R2B314_9CILI</name>
<dbReference type="OrthoDB" id="291826at2759"/>
<keyword evidence="2" id="KW-0106">Calcium</keyword>